<protein>
    <submittedName>
        <fullName evidence="1">Uncharacterized protein</fullName>
    </submittedName>
</protein>
<reference evidence="1 2" key="1">
    <citation type="submission" date="2019-09" db="EMBL/GenBank/DDBJ databases">
        <title>Genome sequence and assembly of Adhaeribacter sp.</title>
        <authorList>
            <person name="Chhetri G."/>
        </authorList>
    </citation>
    <scope>NUCLEOTIDE SEQUENCE [LARGE SCALE GENOMIC DNA]</scope>
    <source>
        <strain evidence="1 2">DK36</strain>
    </source>
</reference>
<name>A0A5M6D3C0_9BACT</name>
<evidence type="ECO:0000313" key="2">
    <source>
        <dbReference type="Proteomes" id="UP000323426"/>
    </source>
</evidence>
<dbReference type="RefSeq" id="WP_150091116.1">
    <property type="nucleotide sequence ID" value="NZ_VWSF01000019.1"/>
</dbReference>
<evidence type="ECO:0000313" key="1">
    <source>
        <dbReference type="EMBL" id="KAA5541981.1"/>
    </source>
</evidence>
<sequence length="193" mass="22323">MKEETENIFHSRSAYDYQVDGPVLAIEDLGGAKSVTNDIENVLQDIRIEIGDLSQFYIMYRDSRNIWDGIALSAPNTVSFFSIHEKEYSVAKAKLLSLNPKKLTGEHAWQEPMKNRRMQEKLAKKECLDVSQCLTNEEGAYLLTDFKEDVDYCNAKTEAWIWSIGRENSTGLIYAAHDSRFYQNEDYTCLWLR</sequence>
<dbReference type="AlphaFoldDB" id="A0A5M6D3C0"/>
<organism evidence="1 2">
    <name type="scientific">Adhaeribacter rhizoryzae</name>
    <dbReference type="NCBI Taxonomy" id="2607907"/>
    <lineage>
        <taxon>Bacteria</taxon>
        <taxon>Pseudomonadati</taxon>
        <taxon>Bacteroidota</taxon>
        <taxon>Cytophagia</taxon>
        <taxon>Cytophagales</taxon>
        <taxon>Hymenobacteraceae</taxon>
        <taxon>Adhaeribacter</taxon>
    </lineage>
</organism>
<proteinExistence type="predicted"/>
<dbReference type="EMBL" id="VWSF01000019">
    <property type="protein sequence ID" value="KAA5541981.1"/>
    <property type="molecule type" value="Genomic_DNA"/>
</dbReference>
<dbReference type="Proteomes" id="UP000323426">
    <property type="component" value="Unassembled WGS sequence"/>
</dbReference>
<keyword evidence="2" id="KW-1185">Reference proteome</keyword>
<gene>
    <name evidence="1" type="ORF">F0145_19535</name>
</gene>
<comment type="caution">
    <text evidence="1">The sequence shown here is derived from an EMBL/GenBank/DDBJ whole genome shotgun (WGS) entry which is preliminary data.</text>
</comment>
<accession>A0A5M6D3C0</accession>